<dbReference type="EMBL" id="FLRE01003484">
    <property type="protein sequence ID" value="SBT59536.1"/>
    <property type="molecule type" value="Genomic_DNA"/>
</dbReference>
<organism evidence="1 2">
    <name type="scientific">Plasmodium ovale wallikeri</name>
    <dbReference type="NCBI Taxonomy" id="864142"/>
    <lineage>
        <taxon>Eukaryota</taxon>
        <taxon>Sar</taxon>
        <taxon>Alveolata</taxon>
        <taxon>Apicomplexa</taxon>
        <taxon>Aconoidasida</taxon>
        <taxon>Haemosporida</taxon>
        <taxon>Plasmodiidae</taxon>
        <taxon>Plasmodium</taxon>
        <taxon>Plasmodium (Plasmodium)</taxon>
    </lineage>
</organism>
<accession>A0A1A9ATE5</accession>
<reference evidence="2" key="1">
    <citation type="submission" date="2016-05" db="EMBL/GenBank/DDBJ databases">
        <authorList>
            <person name="Naeem Raeece"/>
        </authorList>
    </citation>
    <scope>NUCLEOTIDE SEQUENCE [LARGE SCALE GENOMIC DNA]</scope>
</reference>
<gene>
    <name evidence="1" type="ORF">POVWA2_097670</name>
</gene>
<name>A0A1A9ATE5_PLAOA</name>
<evidence type="ECO:0000313" key="1">
    <source>
        <dbReference type="EMBL" id="SBT59536.1"/>
    </source>
</evidence>
<evidence type="ECO:0000313" key="2">
    <source>
        <dbReference type="Proteomes" id="UP000078550"/>
    </source>
</evidence>
<sequence>MDTYSLLDNTWNSYDKFNNSVTNDETTYNTVCEAAITGENSYKLENSILCIKLLKNLLSLFKELNARE</sequence>
<dbReference type="AlphaFoldDB" id="A0A1A9ATE5"/>
<dbReference type="Proteomes" id="UP000078550">
    <property type="component" value="Unassembled WGS sequence"/>
</dbReference>
<proteinExistence type="predicted"/>
<protein>
    <submittedName>
        <fullName evidence="1">PIR Superfamily Protein</fullName>
    </submittedName>
</protein>